<sequence>MPTRPLQGAALAIFGTLVLTPDTLFMRWSEMEGFAMLAWRGLLMGPLLIGLWLVRAGGGAWRGTARALCAPAGLGVITCHALNATLFSLGVWVAPVSVVLFGVATVPVFAAIFSRALMGEVASAATWAATAAVLSGIALAVSGGAEPGSMQGAFLGALAGLGVAAALALSFVLIRKTVTLPILPAIGTGSCLAGLAGLALASPGALLSGNPAAIAVTGALILPVSFLAISHATRKAPATTVSLILLLETVFGPAWVWVGAGEAMSLREIAGGAVVVGSLAVYIRFAAREARAPNAAKPD</sequence>
<dbReference type="OrthoDB" id="9810239at2"/>
<organism evidence="2 3">
    <name type="scientific">Albidovulum aquaemixtae</name>
    <dbReference type="NCBI Taxonomy" id="1542388"/>
    <lineage>
        <taxon>Bacteria</taxon>
        <taxon>Pseudomonadati</taxon>
        <taxon>Pseudomonadota</taxon>
        <taxon>Alphaproteobacteria</taxon>
        <taxon>Rhodobacterales</taxon>
        <taxon>Paracoccaceae</taxon>
        <taxon>Albidovulum</taxon>
    </lineage>
</organism>
<feature type="transmembrane region" description="Helical" evidence="1">
    <location>
        <begin position="269"/>
        <end position="287"/>
    </location>
</feature>
<evidence type="ECO:0000313" key="3">
    <source>
        <dbReference type="Proteomes" id="UP000244924"/>
    </source>
</evidence>
<keyword evidence="1" id="KW-0812">Transmembrane</keyword>
<feature type="transmembrane region" description="Helical" evidence="1">
    <location>
        <begin position="92"/>
        <end position="114"/>
    </location>
</feature>
<accession>A0A2R8B2L1</accession>
<dbReference type="AlphaFoldDB" id="A0A2R8B2L1"/>
<name>A0A2R8B2L1_9RHOB</name>
<keyword evidence="1" id="KW-1133">Transmembrane helix</keyword>
<feature type="transmembrane region" description="Helical" evidence="1">
    <location>
        <begin position="212"/>
        <end position="229"/>
    </location>
</feature>
<feature type="transmembrane region" description="Helical" evidence="1">
    <location>
        <begin position="121"/>
        <end position="141"/>
    </location>
</feature>
<feature type="transmembrane region" description="Helical" evidence="1">
    <location>
        <begin position="67"/>
        <end position="86"/>
    </location>
</feature>
<evidence type="ECO:0000256" key="1">
    <source>
        <dbReference type="SAM" id="Phobius"/>
    </source>
</evidence>
<feature type="transmembrane region" description="Helical" evidence="1">
    <location>
        <begin position="37"/>
        <end position="55"/>
    </location>
</feature>
<reference evidence="2 3" key="1">
    <citation type="submission" date="2018-03" db="EMBL/GenBank/DDBJ databases">
        <authorList>
            <person name="Keele B.F."/>
        </authorList>
    </citation>
    <scope>NUCLEOTIDE SEQUENCE [LARGE SCALE GENOMIC DNA]</scope>
    <source>
        <strain evidence="2 3">CECT 8626</strain>
    </source>
</reference>
<feature type="transmembrane region" description="Helical" evidence="1">
    <location>
        <begin position="153"/>
        <end position="174"/>
    </location>
</feature>
<feature type="transmembrane region" description="Helical" evidence="1">
    <location>
        <begin position="181"/>
        <end position="200"/>
    </location>
</feature>
<dbReference type="Proteomes" id="UP000244924">
    <property type="component" value="Unassembled WGS sequence"/>
</dbReference>
<dbReference type="SUPFAM" id="SSF103481">
    <property type="entry name" value="Multidrug resistance efflux transporter EmrE"/>
    <property type="match status" value="2"/>
</dbReference>
<feature type="transmembrane region" description="Helical" evidence="1">
    <location>
        <begin position="236"/>
        <end position="257"/>
    </location>
</feature>
<evidence type="ECO:0000313" key="2">
    <source>
        <dbReference type="EMBL" id="SPH16763.1"/>
    </source>
</evidence>
<dbReference type="EMBL" id="OMOQ01000001">
    <property type="protein sequence ID" value="SPH16763.1"/>
    <property type="molecule type" value="Genomic_DNA"/>
</dbReference>
<keyword evidence="1" id="KW-0472">Membrane</keyword>
<dbReference type="RefSeq" id="WP_108851273.1">
    <property type="nucleotide sequence ID" value="NZ_OMOQ01000001.1"/>
</dbReference>
<gene>
    <name evidence="2" type="ORF">DEA8626_00274</name>
</gene>
<evidence type="ECO:0008006" key="4">
    <source>
        <dbReference type="Google" id="ProtNLM"/>
    </source>
</evidence>
<dbReference type="InterPro" id="IPR037185">
    <property type="entry name" value="EmrE-like"/>
</dbReference>
<keyword evidence="3" id="KW-1185">Reference proteome</keyword>
<protein>
    <recommendedName>
        <fullName evidence="4">EamA domain-containing protein</fullName>
    </recommendedName>
</protein>
<proteinExistence type="predicted"/>